<evidence type="ECO:0000256" key="1">
    <source>
        <dbReference type="ARBA" id="ARBA00004651"/>
    </source>
</evidence>
<dbReference type="PANTHER" id="PTHR30330:SF1">
    <property type="entry name" value="AMINO-ACID CARRIER PROTEIN ALST"/>
    <property type="match status" value="1"/>
</dbReference>
<feature type="transmembrane region" description="Helical" evidence="9">
    <location>
        <begin position="341"/>
        <end position="362"/>
    </location>
</feature>
<accession>A0A1H1Y1F4</accession>
<dbReference type="GO" id="GO:0005886">
    <property type="term" value="C:plasma membrane"/>
    <property type="evidence" value="ECO:0007669"/>
    <property type="project" value="UniProtKB-SubCell"/>
</dbReference>
<name>A0A1H1Y1F4_9PSED</name>
<gene>
    <name evidence="10" type="ORF">SAMN05216221_3623</name>
</gene>
<evidence type="ECO:0000313" key="11">
    <source>
        <dbReference type="Proteomes" id="UP000243359"/>
    </source>
</evidence>
<evidence type="ECO:0000256" key="2">
    <source>
        <dbReference type="ARBA" id="ARBA00009261"/>
    </source>
</evidence>
<sequence>MLDLLNDLLWSKVLIVTLVGLGLFFTVRSSAVQLRYFGDMFRIFASASVRKEGQLSSFQALMLSVAGRVGAGNIAGVAVAIMLGGPGAVFWMWVVALLGMATSYFECSLAQLYKRRNADGTYRGGPAYYIQHGLGQRWMAVLFSVLLLVTFGFGFNALQSFTLASSMQDAFGVPTVATGVVLAVVMALIIFGGIKRIASMADVLVPIMALSYIAMALFVIVTNISEVPATLALIVKSAFGLEEAFAGSVGAAILMGVKRGLFSNEAGLGSAPNVAAIAEVPHPASQGIVQSLSVFIDTLLICTSTALIILLSGVYQPGTEMAGVVMTQTALAALVGEWGRIFVSLALLLFVFTTLVYNYYLGENALGFFSQKPALVKVYRALVIALVLWGSVQDLSTVFAFADVTMGLLALVNLIALALLYKVALRLMRDYDKQIDDGVAHPLLDRRDYADLDLDPSVWQQSREATPPTGAGVAARQ</sequence>
<dbReference type="Pfam" id="PF01235">
    <property type="entry name" value="Na_Ala_symp"/>
    <property type="match status" value="1"/>
</dbReference>
<evidence type="ECO:0000313" key="10">
    <source>
        <dbReference type="EMBL" id="SDT15240.1"/>
    </source>
</evidence>
<keyword evidence="7 9" id="KW-1133">Transmembrane helix</keyword>
<dbReference type="Proteomes" id="UP000243359">
    <property type="component" value="Chromosome I"/>
</dbReference>
<protein>
    <submittedName>
        <fullName evidence="10">Alanine or glycine:cation symporter, AGCS family</fullName>
    </submittedName>
</protein>
<keyword evidence="4" id="KW-1003">Cell membrane</keyword>
<evidence type="ECO:0000256" key="5">
    <source>
        <dbReference type="ARBA" id="ARBA00022692"/>
    </source>
</evidence>
<comment type="similarity">
    <text evidence="2 9">Belongs to the alanine or glycine:cation symporter (AGCS) (TC 2.A.25) family.</text>
</comment>
<feature type="transmembrane region" description="Helical" evidence="9">
    <location>
        <begin position="203"/>
        <end position="225"/>
    </location>
</feature>
<keyword evidence="6 9" id="KW-0769">Symport</keyword>
<feature type="transmembrane region" description="Helical" evidence="9">
    <location>
        <begin position="398"/>
        <end position="421"/>
    </location>
</feature>
<keyword evidence="11" id="KW-1185">Reference proteome</keyword>
<keyword evidence="3 9" id="KW-0813">Transport</keyword>
<proteinExistence type="inferred from homology"/>
<dbReference type="EMBL" id="LT629751">
    <property type="protein sequence ID" value="SDT15240.1"/>
    <property type="molecule type" value="Genomic_DNA"/>
</dbReference>
<feature type="transmembrane region" description="Helical" evidence="9">
    <location>
        <begin position="138"/>
        <end position="158"/>
    </location>
</feature>
<evidence type="ECO:0000256" key="4">
    <source>
        <dbReference type="ARBA" id="ARBA00022475"/>
    </source>
</evidence>
<keyword evidence="8 9" id="KW-0472">Membrane</keyword>
<evidence type="ECO:0000256" key="3">
    <source>
        <dbReference type="ARBA" id="ARBA00022448"/>
    </source>
</evidence>
<dbReference type="AlphaFoldDB" id="A0A1H1Y1F4"/>
<feature type="transmembrane region" description="Helical" evidence="9">
    <location>
        <begin position="294"/>
        <end position="315"/>
    </location>
</feature>
<evidence type="ECO:0000256" key="7">
    <source>
        <dbReference type="ARBA" id="ARBA00022989"/>
    </source>
</evidence>
<dbReference type="FunFam" id="1.20.1740.10:FF:000004">
    <property type="entry name" value="Sodium:alanine symporter family protein"/>
    <property type="match status" value="1"/>
</dbReference>
<feature type="transmembrane region" description="Helical" evidence="9">
    <location>
        <begin position="13"/>
        <end position="37"/>
    </location>
</feature>
<dbReference type="STRING" id="1392877.SAMN05216221_3623"/>
<dbReference type="RefSeq" id="WP_090351075.1">
    <property type="nucleotide sequence ID" value="NZ_LT629751.1"/>
</dbReference>
<feature type="transmembrane region" description="Helical" evidence="9">
    <location>
        <begin position="90"/>
        <end position="113"/>
    </location>
</feature>
<evidence type="ECO:0000256" key="6">
    <source>
        <dbReference type="ARBA" id="ARBA00022847"/>
    </source>
</evidence>
<dbReference type="InterPro" id="IPR001463">
    <property type="entry name" value="Na/Ala_symport"/>
</dbReference>
<reference evidence="11" key="1">
    <citation type="submission" date="2016-10" db="EMBL/GenBank/DDBJ databases">
        <authorList>
            <person name="Varghese N."/>
            <person name="Submissions S."/>
        </authorList>
    </citation>
    <scope>NUCLEOTIDE SEQUENCE [LARGE SCALE GENOMIC DNA]</scope>
    <source>
        <strain evidence="11">KCTC 32247</strain>
    </source>
</reference>
<dbReference type="NCBIfam" id="TIGR00835">
    <property type="entry name" value="agcS"/>
    <property type="match status" value="1"/>
</dbReference>
<evidence type="ECO:0000256" key="9">
    <source>
        <dbReference type="RuleBase" id="RU363064"/>
    </source>
</evidence>
<dbReference type="Gene3D" id="1.20.1740.10">
    <property type="entry name" value="Amino acid/polyamine transporter I"/>
    <property type="match status" value="1"/>
</dbReference>
<keyword evidence="9" id="KW-0997">Cell inner membrane</keyword>
<comment type="subcellular location">
    <subcellularLocation>
        <location evidence="9">Cell inner membrane</location>
        <topology evidence="9">Multi-pass membrane protein</topology>
    </subcellularLocation>
    <subcellularLocation>
        <location evidence="1">Cell membrane</location>
        <topology evidence="1">Multi-pass membrane protein</topology>
    </subcellularLocation>
</comment>
<keyword evidence="5 9" id="KW-0812">Transmembrane</keyword>
<feature type="transmembrane region" description="Helical" evidence="9">
    <location>
        <begin position="170"/>
        <end position="191"/>
    </location>
</feature>
<dbReference type="PANTHER" id="PTHR30330">
    <property type="entry name" value="AGSS FAMILY TRANSPORTER, SODIUM-ALANINE"/>
    <property type="match status" value="1"/>
</dbReference>
<evidence type="ECO:0000256" key="8">
    <source>
        <dbReference type="ARBA" id="ARBA00023136"/>
    </source>
</evidence>
<feature type="transmembrane region" description="Helical" evidence="9">
    <location>
        <begin position="58"/>
        <end position="84"/>
    </location>
</feature>
<dbReference type="PROSITE" id="PS00873">
    <property type="entry name" value="NA_ALANINE_SYMP"/>
    <property type="match status" value="1"/>
</dbReference>
<dbReference type="PRINTS" id="PR00175">
    <property type="entry name" value="NAALASMPORT"/>
</dbReference>
<organism evidence="10 11">
    <name type="scientific">Pseudomonas oryzae</name>
    <dbReference type="NCBI Taxonomy" id="1392877"/>
    <lineage>
        <taxon>Bacteria</taxon>
        <taxon>Pseudomonadati</taxon>
        <taxon>Pseudomonadota</taxon>
        <taxon>Gammaproteobacteria</taxon>
        <taxon>Pseudomonadales</taxon>
        <taxon>Pseudomonadaceae</taxon>
        <taxon>Pseudomonas</taxon>
    </lineage>
</organism>
<dbReference type="GO" id="GO:0005283">
    <property type="term" value="F:amino acid:sodium symporter activity"/>
    <property type="evidence" value="ECO:0007669"/>
    <property type="project" value="InterPro"/>
</dbReference>
<dbReference type="OrthoDB" id="9806926at2"/>